<comment type="caution">
    <text evidence="1">The sequence shown here is derived from an EMBL/GenBank/DDBJ whole genome shotgun (WGS) entry which is preliminary data.</text>
</comment>
<dbReference type="Pfam" id="PF03692">
    <property type="entry name" value="CxxCxxCC"/>
    <property type="match status" value="1"/>
</dbReference>
<reference evidence="1 2" key="1">
    <citation type="submission" date="2018-06" db="EMBL/GenBank/DDBJ databases">
        <title>Chryseolinea flavus sp. nov., a member of the phylum Bacteroidetes isolated from soil.</title>
        <authorList>
            <person name="Li Y."/>
            <person name="Wang J."/>
        </authorList>
    </citation>
    <scope>NUCLEOTIDE SEQUENCE [LARGE SCALE GENOMIC DNA]</scope>
    <source>
        <strain evidence="1 2">SDU1-6</strain>
    </source>
</reference>
<dbReference type="Proteomes" id="UP000251889">
    <property type="component" value="Unassembled WGS sequence"/>
</dbReference>
<dbReference type="EMBL" id="QMFY01000003">
    <property type="protein sequence ID" value="RAW01735.1"/>
    <property type="molecule type" value="Genomic_DNA"/>
</dbReference>
<accession>A0A364Y672</accession>
<evidence type="ECO:0000313" key="1">
    <source>
        <dbReference type="EMBL" id="RAW01735.1"/>
    </source>
</evidence>
<organism evidence="1 2">
    <name type="scientific">Pseudochryseolinea flava</name>
    <dbReference type="NCBI Taxonomy" id="2059302"/>
    <lineage>
        <taxon>Bacteria</taxon>
        <taxon>Pseudomonadati</taxon>
        <taxon>Bacteroidota</taxon>
        <taxon>Cytophagia</taxon>
        <taxon>Cytophagales</taxon>
        <taxon>Fulvivirgaceae</taxon>
        <taxon>Pseudochryseolinea</taxon>
    </lineage>
</organism>
<dbReference type="AlphaFoldDB" id="A0A364Y672"/>
<evidence type="ECO:0000313" key="2">
    <source>
        <dbReference type="Proteomes" id="UP000251889"/>
    </source>
</evidence>
<protein>
    <submittedName>
        <fullName evidence="1">YkgJ family cysteine cluster protein</fullName>
    </submittedName>
</protein>
<dbReference type="RefSeq" id="WP_112746475.1">
    <property type="nucleotide sequence ID" value="NZ_QMFY01000003.1"/>
</dbReference>
<proteinExistence type="predicted"/>
<sequence length="190" mass="21857">MTIEDKVYAVEQVMEKLDREIASFQQWSTLHCKNGCGKCCFKPDIEASALEFLPFAHHLFREGKADAWYENLRESTSPLCLILDPTINGVGLCSEYKHRGLICRLFGYSARTNKYGSRELVTCQVIKTEQQAAFEVAVEKIASQKGEVPIMSEYYMQLHAIDPDMAREFFPINKAIKRAIEVILHYYAYR</sequence>
<dbReference type="InterPro" id="IPR005358">
    <property type="entry name" value="Puta_zinc/iron-chelating_dom"/>
</dbReference>
<gene>
    <name evidence="1" type="ORF">DQQ10_08790</name>
</gene>
<dbReference type="OrthoDB" id="9806610at2"/>
<keyword evidence="2" id="KW-1185">Reference proteome</keyword>
<name>A0A364Y672_9BACT</name>